<dbReference type="PANTHER" id="PTHR30469:SF15">
    <property type="entry name" value="HLYD FAMILY OF SECRETION PROTEINS"/>
    <property type="match status" value="1"/>
</dbReference>
<evidence type="ECO:0000256" key="1">
    <source>
        <dbReference type="ARBA" id="ARBA00009477"/>
    </source>
</evidence>
<proteinExistence type="inferred from homology"/>
<feature type="chain" id="PRO_5045756072" evidence="2">
    <location>
        <begin position="26"/>
        <end position="387"/>
    </location>
</feature>
<evidence type="ECO:0000313" key="5">
    <source>
        <dbReference type="Proteomes" id="UP000620127"/>
    </source>
</evidence>
<reference evidence="5" key="1">
    <citation type="journal article" date="2019" name="Int. J. Syst. Evol. Microbiol.">
        <title>The Global Catalogue of Microorganisms (GCM) 10K type strain sequencing project: providing services to taxonomists for standard genome sequencing and annotation.</title>
        <authorList>
            <consortium name="The Broad Institute Genomics Platform"/>
            <consortium name="The Broad Institute Genome Sequencing Center for Infectious Disease"/>
            <person name="Wu L."/>
            <person name="Ma J."/>
        </authorList>
    </citation>
    <scope>NUCLEOTIDE SEQUENCE [LARGE SCALE GENOMIC DNA]</scope>
    <source>
        <strain evidence="5">KCTC 23916</strain>
    </source>
</reference>
<dbReference type="Gene3D" id="2.40.30.170">
    <property type="match status" value="1"/>
</dbReference>
<evidence type="ECO:0000256" key="2">
    <source>
        <dbReference type="SAM" id="SignalP"/>
    </source>
</evidence>
<accession>A0ABQ2X6X3</accession>
<protein>
    <submittedName>
        <fullName evidence="4">Hemolysin secretion protein D</fullName>
    </submittedName>
</protein>
<dbReference type="NCBIfam" id="TIGR01730">
    <property type="entry name" value="RND_mfp"/>
    <property type="match status" value="1"/>
</dbReference>
<dbReference type="InterPro" id="IPR006143">
    <property type="entry name" value="RND_pump_MFP"/>
</dbReference>
<dbReference type="Gene3D" id="1.10.287.470">
    <property type="entry name" value="Helix hairpin bin"/>
    <property type="match status" value="1"/>
</dbReference>
<evidence type="ECO:0000313" key="4">
    <source>
        <dbReference type="EMBL" id="GGX02273.1"/>
    </source>
</evidence>
<dbReference type="InterPro" id="IPR058627">
    <property type="entry name" value="MdtA-like_C"/>
</dbReference>
<name>A0ABQ2X6X3_9BURK</name>
<keyword evidence="2" id="KW-0732">Signal</keyword>
<feature type="signal peptide" evidence="2">
    <location>
        <begin position="1"/>
        <end position="25"/>
    </location>
</feature>
<dbReference type="Pfam" id="PF25967">
    <property type="entry name" value="RND-MFP_C"/>
    <property type="match status" value="1"/>
</dbReference>
<dbReference type="EMBL" id="BMYT01000001">
    <property type="protein sequence ID" value="GGX02273.1"/>
    <property type="molecule type" value="Genomic_DNA"/>
</dbReference>
<comment type="similarity">
    <text evidence="1">Belongs to the membrane fusion protein (MFP) (TC 8.A.1) family.</text>
</comment>
<feature type="domain" description="Multidrug resistance protein MdtA-like C-terminal permuted SH3" evidence="3">
    <location>
        <begin position="300"/>
        <end position="362"/>
    </location>
</feature>
<dbReference type="Proteomes" id="UP000620127">
    <property type="component" value="Unassembled WGS sequence"/>
</dbReference>
<dbReference type="SUPFAM" id="SSF111369">
    <property type="entry name" value="HlyD-like secretion proteins"/>
    <property type="match status" value="1"/>
</dbReference>
<dbReference type="Gene3D" id="2.40.420.20">
    <property type="match status" value="1"/>
</dbReference>
<dbReference type="RefSeq" id="WP_373295220.1">
    <property type="nucleotide sequence ID" value="NZ_BMYT01000001.1"/>
</dbReference>
<dbReference type="Gene3D" id="2.40.50.100">
    <property type="match status" value="1"/>
</dbReference>
<sequence length="387" mass="40595">MMKNTLMPMKLLMVVMLNFAFAVHAQSSASAKAAGSSASAAKPSLTVTSTQVGQSQMSSKLVANGSIAAWQEAIIGSESNGLRIAEVLVNVGDSVNRGQVLARFASEAVNADVTQTKAGLVEAEATAVEATANADRARGLQASGAISKQQIGQYLTTEQTAKARVAAAKASLDVQLLRFKYTQVLAPDSGVISARTATVGAVVGNGAELFRMIRQGRLEWRAEVTSAELSKISQGMQALVIAPNGEQAQGKVRSLAPTVDVNNRTGLVYVDLILPKDKKQAHAFKAGMFARGEFVFGNSQALTVPQQAVVVRDGFSYVFKLNNDQRVTQVKVQTGRRMQVNGSEVVEILSGINAGTSIAASGVGFLNDGDLVKLAVAPSNPTTSTKK</sequence>
<gene>
    <name evidence="4" type="ORF">GCM10011282_05430</name>
</gene>
<keyword evidence="5" id="KW-1185">Reference proteome</keyword>
<organism evidence="4 5">
    <name type="scientific">Undibacterium macrobrachii</name>
    <dbReference type="NCBI Taxonomy" id="1119058"/>
    <lineage>
        <taxon>Bacteria</taxon>
        <taxon>Pseudomonadati</taxon>
        <taxon>Pseudomonadota</taxon>
        <taxon>Betaproteobacteria</taxon>
        <taxon>Burkholderiales</taxon>
        <taxon>Oxalobacteraceae</taxon>
        <taxon>Undibacterium</taxon>
    </lineage>
</organism>
<dbReference type="PANTHER" id="PTHR30469">
    <property type="entry name" value="MULTIDRUG RESISTANCE PROTEIN MDTA"/>
    <property type="match status" value="1"/>
</dbReference>
<evidence type="ECO:0000259" key="3">
    <source>
        <dbReference type="Pfam" id="PF25967"/>
    </source>
</evidence>
<comment type="caution">
    <text evidence="4">The sequence shown here is derived from an EMBL/GenBank/DDBJ whole genome shotgun (WGS) entry which is preliminary data.</text>
</comment>